<dbReference type="EMBL" id="CP013099">
    <property type="protein sequence ID" value="ALP54147.1"/>
    <property type="molecule type" value="Genomic_DNA"/>
</dbReference>
<dbReference type="PANTHER" id="PTHR40255:SF1">
    <property type="entry name" value="PROTOPORPHYRINOGEN IX OXIDASE"/>
    <property type="match status" value="1"/>
</dbReference>
<dbReference type="GO" id="GO:0005886">
    <property type="term" value="C:plasma membrane"/>
    <property type="evidence" value="ECO:0007669"/>
    <property type="project" value="UniProtKB-SubCell"/>
</dbReference>
<feature type="transmembrane region" description="Helical" evidence="14">
    <location>
        <begin position="81"/>
        <end position="103"/>
    </location>
</feature>
<evidence type="ECO:0000256" key="3">
    <source>
        <dbReference type="ARBA" id="ARBA00006501"/>
    </source>
</evidence>
<keyword evidence="6 14" id="KW-0349">Heme</keyword>
<feature type="binding site" description="axial binding residue" evidence="14">
    <location>
        <position position="84"/>
    </location>
    <ligand>
        <name>heme</name>
        <dbReference type="ChEBI" id="CHEBI:30413"/>
    </ligand>
    <ligandPart>
        <name>Fe</name>
        <dbReference type="ChEBI" id="CHEBI:18248"/>
    </ligandPart>
</feature>
<keyword evidence="9 14" id="KW-1133">Transmembrane helix</keyword>
<evidence type="ECO:0000256" key="10">
    <source>
        <dbReference type="ARBA" id="ARBA00023002"/>
    </source>
</evidence>
<comment type="subunit">
    <text evidence="14">Homodimer.</text>
</comment>
<dbReference type="Proteomes" id="UP000055136">
    <property type="component" value="Chromosome"/>
</dbReference>
<sequence>MLWVKAFHIIFMVTWFAGLFYLPRLFVYHAMSDDSISNERFKVMERKLFYGIMTPGGVLTTIFGLWLIFGYGAGLNSGGWFHAKMTLVVLLIAYHVWCGKLVADFKHDRNQRGHVFYRWFNEFPVLILIAVVILAVVQPF</sequence>
<dbReference type="InterPro" id="IPR005265">
    <property type="entry name" value="HemJ-like"/>
</dbReference>
<evidence type="ECO:0000256" key="1">
    <source>
        <dbReference type="ARBA" id="ARBA00004651"/>
    </source>
</evidence>
<dbReference type="GO" id="GO:0070818">
    <property type="term" value="F:protoporphyrinogen oxidase activity"/>
    <property type="evidence" value="ECO:0007669"/>
    <property type="project" value="UniProtKB-UniRule"/>
</dbReference>
<comment type="similarity">
    <text evidence="3 14 15">Belongs to the HemJ family.</text>
</comment>
<dbReference type="GO" id="GO:0006782">
    <property type="term" value="P:protoporphyrinogen IX biosynthetic process"/>
    <property type="evidence" value="ECO:0007669"/>
    <property type="project" value="UniProtKB-UniRule"/>
</dbReference>
<evidence type="ECO:0000256" key="9">
    <source>
        <dbReference type="ARBA" id="ARBA00022989"/>
    </source>
</evidence>
<accession>A0A0S2TG95</accession>
<dbReference type="EC" id="1.3.99.-" evidence="14 15"/>
<reference evidence="16" key="1">
    <citation type="submission" date="2015-10" db="EMBL/GenBank/DDBJ databases">
        <title>Description of Candidatus Tenderia electrophaga gen. nov, sp. nov., an Uncultivated Electroautotroph from a Biocathode Enrichment.</title>
        <authorList>
            <person name="Eddie B.J."/>
            <person name="Malanoski A.P."/>
            <person name="Wang Z."/>
            <person name="Hall R.J."/>
            <person name="Oh S.D."/>
            <person name="Heiner C."/>
            <person name="Lin B."/>
            <person name="Strycharz-Glaven S.M."/>
        </authorList>
    </citation>
    <scope>NUCLEOTIDE SEQUENCE [LARGE SCALE GENOMIC DNA]</scope>
    <source>
        <strain evidence="16">NRL1</strain>
    </source>
</reference>
<keyword evidence="10 14" id="KW-0560">Oxidoreductase</keyword>
<dbReference type="STRING" id="1748243.Tel_13945"/>
<comment type="cofactor">
    <cofactor evidence="14 15">
        <name>heme b</name>
        <dbReference type="ChEBI" id="CHEBI:60344"/>
    </cofactor>
    <text evidence="14 15">Binds 1 heme b (iron(II)-protoporphyrin IX) group per subunit.</text>
</comment>
<feature type="transmembrane region" description="Helical" evidence="14">
    <location>
        <begin position="48"/>
        <end position="69"/>
    </location>
</feature>
<feature type="transmembrane region" description="Helical" evidence="14">
    <location>
        <begin position="115"/>
        <end position="137"/>
    </location>
</feature>
<evidence type="ECO:0000256" key="13">
    <source>
        <dbReference type="ARBA" id="ARBA00048390"/>
    </source>
</evidence>
<keyword evidence="12 14" id="KW-0472">Membrane</keyword>
<dbReference type="Pfam" id="PF03653">
    <property type="entry name" value="UPF0093"/>
    <property type="match status" value="1"/>
</dbReference>
<comment type="function">
    <text evidence="14 15">Catalyzes the oxidation of protoporphyrinogen IX to protoporphyrin IX.</text>
</comment>
<evidence type="ECO:0000256" key="6">
    <source>
        <dbReference type="ARBA" id="ARBA00022617"/>
    </source>
</evidence>
<feature type="transmembrane region" description="Helical" evidence="14">
    <location>
        <begin position="6"/>
        <end position="27"/>
    </location>
</feature>
<dbReference type="NCBIfam" id="TIGR00701">
    <property type="entry name" value="protoporphyrinogen oxidase HemJ"/>
    <property type="match status" value="1"/>
</dbReference>
<evidence type="ECO:0000256" key="4">
    <source>
        <dbReference type="ARBA" id="ARBA00017504"/>
    </source>
</evidence>
<organism evidence="16 17">
    <name type="scientific">Candidatus Tenderia electrophaga</name>
    <dbReference type="NCBI Taxonomy" id="1748243"/>
    <lineage>
        <taxon>Bacteria</taxon>
        <taxon>Pseudomonadati</taxon>
        <taxon>Pseudomonadota</taxon>
        <taxon>Gammaproteobacteria</taxon>
        <taxon>Candidatus Tenderiales</taxon>
        <taxon>Candidatus Tenderiaceae</taxon>
        <taxon>Candidatus Tenderia</taxon>
    </lineage>
</organism>
<dbReference type="PIRSF" id="PIRSF004638">
    <property type="entry name" value="UCP004638"/>
    <property type="match status" value="1"/>
</dbReference>
<comment type="catalytic activity">
    <reaction evidence="13 14 15">
        <text>protoporphyrinogen IX + 3 A = protoporphyrin IX + 3 AH2</text>
        <dbReference type="Rhea" id="RHEA:62000"/>
        <dbReference type="ChEBI" id="CHEBI:13193"/>
        <dbReference type="ChEBI" id="CHEBI:17499"/>
        <dbReference type="ChEBI" id="CHEBI:57306"/>
        <dbReference type="ChEBI" id="CHEBI:57307"/>
    </reaction>
</comment>
<dbReference type="HAMAP" id="MF_02239">
    <property type="entry name" value="HemJ"/>
    <property type="match status" value="1"/>
</dbReference>
<keyword evidence="8 14" id="KW-0479">Metal-binding</keyword>
<feature type="binding site" description="axial binding residue" evidence="14">
    <location>
        <position position="8"/>
    </location>
    <ligand>
        <name>heme</name>
        <dbReference type="ChEBI" id="CHEBI:30413"/>
    </ligand>
    <ligandPart>
        <name>Fe</name>
        <dbReference type="ChEBI" id="CHEBI:18248"/>
    </ligandPart>
</feature>
<comment type="pathway">
    <text evidence="2 14 15">Porphyrin-containing compound metabolism; protoporphyrin-IX biosynthesis; protoporphyrin-IX from protoporphyrinogen-IX: step 1/1.</text>
</comment>
<evidence type="ECO:0000256" key="2">
    <source>
        <dbReference type="ARBA" id="ARBA00005073"/>
    </source>
</evidence>
<evidence type="ECO:0000256" key="15">
    <source>
        <dbReference type="PIRNR" id="PIRNR004638"/>
    </source>
</evidence>
<dbReference type="UniPathway" id="UPA00251">
    <property type="reaction ID" value="UER00324"/>
</dbReference>
<evidence type="ECO:0000256" key="11">
    <source>
        <dbReference type="ARBA" id="ARBA00023004"/>
    </source>
</evidence>
<evidence type="ECO:0000313" key="17">
    <source>
        <dbReference type="Proteomes" id="UP000055136"/>
    </source>
</evidence>
<evidence type="ECO:0000256" key="8">
    <source>
        <dbReference type="ARBA" id="ARBA00022723"/>
    </source>
</evidence>
<protein>
    <recommendedName>
        <fullName evidence="4 14">Protoporphyrinogen IX oxidase</fullName>
        <shortName evidence="14">PPO</shortName>
        <ecNumber evidence="14 15">1.3.99.-</ecNumber>
    </recommendedName>
</protein>
<name>A0A0S2TG95_9GAMM</name>
<keyword evidence="5 14" id="KW-1003">Cell membrane</keyword>
<evidence type="ECO:0000256" key="12">
    <source>
        <dbReference type="ARBA" id="ARBA00023136"/>
    </source>
</evidence>
<comment type="subcellular location">
    <subcellularLocation>
        <location evidence="1 14">Cell membrane</location>
        <topology evidence="1 14">Multi-pass membrane protein</topology>
    </subcellularLocation>
</comment>
<evidence type="ECO:0000313" key="16">
    <source>
        <dbReference type="EMBL" id="ALP54147.1"/>
    </source>
</evidence>
<dbReference type="AlphaFoldDB" id="A0A0S2TG95"/>
<evidence type="ECO:0000256" key="7">
    <source>
        <dbReference type="ARBA" id="ARBA00022692"/>
    </source>
</evidence>
<keyword evidence="7 14" id="KW-0812">Transmembrane</keyword>
<dbReference type="GO" id="GO:0046872">
    <property type="term" value="F:metal ion binding"/>
    <property type="evidence" value="ECO:0007669"/>
    <property type="project" value="UniProtKB-UniRule"/>
</dbReference>
<dbReference type="PANTHER" id="PTHR40255">
    <property type="entry name" value="UPF0093 MEMBRANE PROTEIN SLR1790"/>
    <property type="match status" value="1"/>
</dbReference>
<evidence type="ECO:0000256" key="14">
    <source>
        <dbReference type="HAMAP-Rule" id="MF_02239"/>
    </source>
</evidence>
<gene>
    <name evidence="16" type="ORF">Tel_13945</name>
</gene>
<evidence type="ECO:0000256" key="5">
    <source>
        <dbReference type="ARBA" id="ARBA00022475"/>
    </source>
</evidence>
<dbReference type="KEGG" id="tee:Tel_13945"/>
<proteinExistence type="inferred from homology"/>
<keyword evidence="17" id="KW-1185">Reference proteome</keyword>
<keyword evidence="11 14" id="KW-0408">Iron</keyword>